<gene>
    <name evidence="3" type="ORF">Daus18300_008470</name>
</gene>
<dbReference type="Pfam" id="PF24883">
    <property type="entry name" value="NPHP3_N"/>
    <property type="match status" value="1"/>
</dbReference>
<evidence type="ECO:0000313" key="4">
    <source>
        <dbReference type="Proteomes" id="UP001583177"/>
    </source>
</evidence>
<organism evidence="3 4">
    <name type="scientific">Diaporthe australafricana</name>
    <dbReference type="NCBI Taxonomy" id="127596"/>
    <lineage>
        <taxon>Eukaryota</taxon>
        <taxon>Fungi</taxon>
        <taxon>Dikarya</taxon>
        <taxon>Ascomycota</taxon>
        <taxon>Pezizomycotina</taxon>
        <taxon>Sordariomycetes</taxon>
        <taxon>Sordariomycetidae</taxon>
        <taxon>Diaporthales</taxon>
        <taxon>Diaporthaceae</taxon>
        <taxon>Diaporthe</taxon>
    </lineage>
</organism>
<keyword evidence="4" id="KW-1185">Reference proteome</keyword>
<sequence length="530" mass="59911">MSYEGSEDWDGVKCQMEKACTVLDNILLKKKKRPGLTGAIRRGFNVLCRNAGTGRALVSIIPSDLMIASAVSGGLNVIFVALEQHGIYEESVFNALEGLPDILNTNERYSEIAADDKEIHRLTAKLYARVCEVLDYILRWMMDNVLVSGAKQMFKLNRYAKDLNDKMAEVRLAAQALEKWANTLLLQSHKDLFKLQGGVYFQQLKVGHQVESLEEKVDRLTSKLERVNQLELVIPMVFNSFQPVLNDEWRRIHQTHVIRNSKPNQNSLKPTAEDVLEHLLYDPHLVTKDMEDLLRQGAASVNQRLQPHRLLAIQDNPRIKAWLSLDSPSLILVNGNSTSHLDLSTSFFSAKIMNTLMKQGSQSHKNIEIIPIAYFCGQHQNYNRDVAANPAELAMSLLLQLVDRHWDFEPKVLQKCIERTIPDEIESILDSLARLLDHLPSEAMVFVIIDGIEHFTRPDERKSGLREALVRLVGLFREHQGAKMKLLCLSAQKGIMLEGLGLLMDDEIVNIPKSPPPRATPNDSQILLGL</sequence>
<protein>
    <recommendedName>
        <fullName evidence="2">Nephrocystin 3-like N-terminal domain-containing protein</fullName>
    </recommendedName>
</protein>
<dbReference type="PANTHER" id="PTHR40619:SF3">
    <property type="entry name" value="FUNGAL STAND N-TERMINAL GOODBYE DOMAIN-CONTAINING PROTEIN"/>
    <property type="match status" value="1"/>
</dbReference>
<dbReference type="EMBL" id="JAWRVE010000079">
    <property type="protein sequence ID" value="KAL1862672.1"/>
    <property type="molecule type" value="Genomic_DNA"/>
</dbReference>
<evidence type="ECO:0000313" key="3">
    <source>
        <dbReference type="EMBL" id="KAL1862672.1"/>
    </source>
</evidence>
<name>A0ABR3WI79_9PEZI</name>
<feature type="domain" description="Nephrocystin 3-like N-terminal" evidence="2">
    <location>
        <begin position="314"/>
        <end position="490"/>
    </location>
</feature>
<comment type="caution">
    <text evidence="3">The sequence shown here is derived from an EMBL/GenBank/DDBJ whole genome shotgun (WGS) entry which is preliminary data.</text>
</comment>
<reference evidence="3 4" key="1">
    <citation type="journal article" date="2024" name="IMA Fungus">
        <title>IMA Genome - F19 : A genome assembly and annotation guide to empower mycologists, including annotated draft genome sequences of Ceratocystis pirilliformis, Diaporthe australafricana, Fusarium ophioides, Paecilomyces lecythidis, and Sporothrix stenoceras.</title>
        <authorList>
            <person name="Aylward J."/>
            <person name="Wilson A.M."/>
            <person name="Visagie C.M."/>
            <person name="Spraker J."/>
            <person name="Barnes I."/>
            <person name="Buitendag C."/>
            <person name="Ceriani C."/>
            <person name="Del Mar Angel L."/>
            <person name="du Plessis D."/>
            <person name="Fuchs T."/>
            <person name="Gasser K."/>
            <person name="Kramer D."/>
            <person name="Li W."/>
            <person name="Munsamy K."/>
            <person name="Piso A."/>
            <person name="Price J.L."/>
            <person name="Sonnekus B."/>
            <person name="Thomas C."/>
            <person name="van der Nest A."/>
            <person name="van Dijk A."/>
            <person name="van Heerden A."/>
            <person name="van Vuuren N."/>
            <person name="Yilmaz N."/>
            <person name="Duong T.A."/>
            <person name="van der Merwe N.A."/>
            <person name="Wingfield M.J."/>
            <person name="Wingfield B.D."/>
        </authorList>
    </citation>
    <scope>NUCLEOTIDE SEQUENCE [LARGE SCALE GENOMIC DNA]</scope>
    <source>
        <strain evidence="3 4">CMW 18300</strain>
    </source>
</reference>
<accession>A0ABR3WI79</accession>
<dbReference type="PANTHER" id="PTHR40619">
    <property type="entry name" value="FUNGAL STAND N-TERMINAL GOODBYE DOMAIN-CONTAINING PROTEIN"/>
    <property type="match status" value="1"/>
</dbReference>
<dbReference type="Proteomes" id="UP001583177">
    <property type="component" value="Unassembled WGS sequence"/>
</dbReference>
<proteinExistence type="predicted"/>
<evidence type="ECO:0000259" key="2">
    <source>
        <dbReference type="Pfam" id="PF24883"/>
    </source>
</evidence>
<keyword evidence="1" id="KW-0677">Repeat</keyword>
<dbReference type="InterPro" id="IPR056884">
    <property type="entry name" value="NPHP3-like_N"/>
</dbReference>
<evidence type="ECO:0000256" key="1">
    <source>
        <dbReference type="ARBA" id="ARBA00022737"/>
    </source>
</evidence>